<protein>
    <submittedName>
        <fullName evidence="2">Uncharacterized protein</fullName>
    </submittedName>
</protein>
<keyword evidence="2" id="KW-0614">Plasmid</keyword>
<accession>B2THB0</accession>
<keyword evidence="1" id="KW-0472">Membrane</keyword>
<keyword evidence="1" id="KW-1133">Transmembrane helix</keyword>
<feature type="transmembrane region" description="Helical" evidence="1">
    <location>
        <begin position="46"/>
        <end position="64"/>
    </location>
</feature>
<keyword evidence="1" id="KW-0812">Transmembrane</keyword>
<reference evidence="2 3" key="1">
    <citation type="journal article" date="2011" name="J. Bacteriol.">
        <title>Complete genome sequence of the plant growth-promoting endophyte Burkholderia phytofirmans strain PsJN.</title>
        <authorList>
            <person name="Weilharter A."/>
            <person name="Mitter B."/>
            <person name="Shin M.V."/>
            <person name="Chain P.S."/>
            <person name="Nowak J."/>
            <person name="Sessitsch A."/>
        </authorList>
    </citation>
    <scope>NUCLEOTIDE SEQUENCE [LARGE SCALE GENOMIC DNA]</scope>
    <source>
        <strain evidence="3">DSM 17436 / LMG 22146 / PsJN</strain>
        <plasmid evidence="2 3">pBPHYT01</plasmid>
    </source>
</reference>
<sequence length="97" mass="10433">MNPINTFLSLHSTQVETGLIIIAFVYLIVAGLAWRNGTIRASSMASWYGVLLVIAGLNRVLFVAHGMAGGLLWIVIGLALMGYVAVRYRPSTRGASL</sequence>
<geneLocation type="plasmid" evidence="2 3">
    <name>pBPHYT01</name>
</geneLocation>
<evidence type="ECO:0000313" key="3">
    <source>
        <dbReference type="Proteomes" id="UP000001739"/>
    </source>
</evidence>
<evidence type="ECO:0000313" key="2">
    <source>
        <dbReference type="EMBL" id="ACD21656.1"/>
    </source>
</evidence>
<name>B2THB0_PARPJ</name>
<dbReference type="HOGENOM" id="CLU_2341392_0_0_4"/>
<organism evidence="2 3">
    <name type="scientific">Paraburkholderia phytofirmans (strain DSM 17436 / LMG 22146 / PsJN)</name>
    <name type="common">Burkholderia phytofirmans</name>
    <dbReference type="NCBI Taxonomy" id="398527"/>
    <lineage>
        <taxon>Bacteria</taxon>
        <taxon>Pseudomonadati</taxon>
        <taxon>Pseudomonadota</taxon>
        <taxon>Betaproteobacteria</taxon>
        <taxon>Burkholderiales</taxon>
        <taxon>Burkholderiaceae</taxon>
        <taxon>Paraburkholderia</taxon>
    </lineage>
</organism>
<gene>
    <name evidence="2" type="ordered locus">Bphyt_7371</name>
</gene>
<evidence type="ECO:0000256" key="1">
    <source>
        <dbReference type="SAM" id="Phobius"/>
    </source>
</evidence>
<dbReference type="Proteomes" id="UP000001739">
    <property type="component" value="Plasmid pBPHYT01"/>
</dbReference>
<dbReference type="AlphaFoldDB" id="B2THB0"/>
<proteinExistence type="predicted"/>
<feature type="transmembrane region" description="Helical" evidence="1">
    <location>
        <begin position="70"/>
        <end position="88"/>
    </location>
</feature>
<dbReference type="EMBL" id="CP001054">
    <property type="protein sequence ID" value="ACD21656.1"/>
    <property type="molecule type" value="Genomic_DNA"/>
</dbReference>
<dbReference type="KEGG" id="bpy:Bphyt_7371"/>
<feature type="transmembrane region" description="Helical" evidence="1">
    <location>
        <begin position="17"/>
        <end position="34"/>
    </location>
</feature>
<dbReference type="RefSeq" id="WP_012431025.1">
    <property type="nucleotide sequence ID" value="NC_010679.1"/>
</dbReference>